<dbReference type="InterPro" id="IPR008183">
    <property type="entry name" value="Aldose_1/G6P_1-epimerase"/>
</dbReference>
<dbReference type="SUPFAM" id="SSF74650">
    <property type="entry name" value="Galactose mutarotase-like"/>
    <property type="match status" value="1"/>
</dbReference>
<dbReference type="EMBL" id="CAJRAF010000001">
    <property type="protein sequence ID" value="CAG4991953.1"/>
    <property type="molecule type" value="Genomic_DNA"/>
</dbReference>
<dbReference type="GO" id="GO:0006006">
    <property type="term" value="P:glucose metabolic process"/>
    <property type="evidence" value="ECO:0007669"/>
    <property type="project" value="TreeGrafter"/>
</dbReference>
<comment type="cofactor">
    <cofactor evidence="1">
        <name>Ca(2+)</name>
        <dbReference type="ChEBI" id="CHEBI:29108"/>
    </cofactor>
</comment>
<evidence type="ECO:0000256" key="2">
    <source>
        <dbReference type="ARBA" id="ARBA00011245"/>
    </source>
</evidence>
<dbReference type="GO" id="GO:0033499">
    <property type="term" value="P:galactose catabolic process via UDP-galactose, Leloir pathway"/>
    <property type="evidence" value="ECO:0007669"/>
    <property type="project" value="TreeGrafter"/>
</dbReference>
<reference evidence="4" key="1">
    <citation type="submission" date="2021-04" db="EMBL/GenBank/DDBJ databases">
        <authorList>
            <person name="Rodrigo-Torres L."/>
            <person name="Arahal R. D."/>
            <person name="Lucena T."/>
        </authorList>
    </citation>
    <scope>NUCLEOTIDE SEQUENCE</scope>
    <source>
        <strain evidence="4">CECT 9275</strain>
    </source>
</reference>
<dbReference type="AlphaFoldDB" id="A0A916NB50"/>
<dbReference type="Gene3D" id="2.70.98.10">
    <property type="match status" value="1"/>
</dbReference>
<comment type="caution">
    <text evidence="4">The sequence shown here is derived from an EMBL/GenBank/DDBJ whole genome shotgun (WGS) entry which is preliminary data.</text>
</comment>
<keyword evidence="3" id="KW-0106">Calcium</keyword>
<dbReference type="Proteomes" id="UP000680038">
    <property type="component" value="Unassembled WGS sequence"/>
</dbReference>
<dbReference type="GO" id="GO:0004034">
    <property type="term" value="F:aldose 1-epimerase activity"/>
    <property type="evidence" value="ECO:0007669"/>
    <property type="project" value="TreeGrafter"/>
</dbReference>
<gene>
    <name evidence="4" type="ORF">DYBT9275_00862</name>
</gene>
<protein>
    <recommendedName>
        <fullName evidence="6">Aldose 1-epimerase</fullName>
    </recommendedName>
</protein>
<dbReference type="InterPro" id="IPR014718">
    <property type="entry name" value="GH-type_carb-bd"/>
</dbReference>
<dbReference type="CDD" id="cd01081">
    <property type="entry name" value="Aldose_epim"/>
    <property type="match status" value="1"/>
</dbReference>
<accession>A0A916NB50</accession>
<evidence type="ECO:0008006" key="6">
    <source>
        <dbReference type="Google" id="ProtNLM"/>
    </source>
</evidence>
<organism evidence="4 5">
    <name type="scientific">Dyadobacter helix</name>
    <dbReference type="NCBI Taxonomy" id="2822344"/>
    <lineage>
        <taxon>Bacteria</taxon>
        <taxon>Pseudomonadati</taxon>
        <taxon>Bacteroidota</taxon>
        <taxon>Cytophagia</taxon>
        <taxon>Cytophagales</taxon>
        <taxon>Spirosomataceae</taxon>
        <taxon>Dyadobacter</taxon>
    </lineage>
</organism>
<name>A0A916NB50_9BACT</name>
<evidence type="ECO:0000256" key="1">
    <source>
        <dbReference type="ARBA" id="ARBA00001913"/>
    </source>
</evidence>
<evidence type="ECO:0000256" key="3">
    <source>
        <dbReference type="ARBA" id="ARBA00022837"/>
    </source>
</evidence>
<dbReference type="InterPro" id="IPR011013">
    <property type="entry name" value="Gal_mutarotase_sf_dom"/>
</dbReference>
<sequence length="320" mass="35507">MKNSNMAFEILRQQFGDLTEYVIQQPSTGNRFVVVPELGGIVRQLSLRKGVTLFSLLKTPPTPQSLKDDTQSASELLFPFASRIPDGKYKFLGKEYQLAKNETGNKNAIHGLVRKNQFQLTEQSISSEGAAIKLSYHLDQPEGYPFNVQFSVLYSLSTEGTFSLTYEAMNAGAQPCPVMFGWHPYFELGNEDADAWKINIPSDTIVDFDDNQIPTGTSAYPFQGSTPLFRKVLDNCFVVKSNQQIATTELRSDNQDVTLHIEQETGEGKFNFLVVYTPPARDCVAIEALTGNVDSFNNSQGLNILGPGQAITGTIRVQLR</sequence>
<evidence type="ECO:0000313" key="5">
    <source>
        <dbReference type="Proteomes" id="UP000680038"/>
    </source>
</evidence>
<comment type="subunit">
    <text evidence="2">Monomer.</text>
</comment>
<dbReference type="PANTHER" id="PTHR10091:SF0">
    <property type="entry name" value="GALACTOSE MUTAROTASE"/>
    <property type="match status" value="1"/>
</dbReference>
<keyword evidence="5" id="KW-1185">Reference proteome</keyword>
<dbReference type="PANTHER" id="PTHR10091">
    <property type="entry name" value="ALDOSE-1-EPIMERASE"/>
    <property type="match status" value="1"/>
</dbReference>
<dbReference type="GO" id="GO:0030246">
    <property type="term" value="F:carbohydrate binding"/>
    <property type="evidence" value="ECO:0007669"/>
    <property type="project" value="InterPro"/>
</dbReference>
<proteinExistence type="predicted"/>
<evidence type="ECO:0000313" key="4">
    <source>
        <dbReference type="EMBL" id="CAG4991953.1"/>
    </source>
</evidence>
<dbReference type="Pfam" id="PF01263">
    <property type="entry name" value="Aldose_epim"/>
    <property type="match status" value="1"/>
</dbReference>